<protein>
    <submittedName>
        <fullName evidence="7">UDP-galactopyranose mutase</fullName>
    </submittedName>
</protein>
<dbReference type="EMBL" id="CP147244">
    <property type="protein sequence ID" value="WYK00586.1"/>
    <property type="molecule type" value="Genomic_DNA"/>
</dbReference>
<dbReference type="PANTHER" id="PTHR21197:SF0">
    <property type="entry name" value="UDP-GALACTOPYRANOSE MUTASE"/>
    <property type="match status" value="1"/>
</dbReference>
<proteinExistence type="inferred from homology"/>
<dbReference type="Pfam" id="PF13450">
    <property type="entry name" value="NAD_binding_8"/>
    <property type="match status" value="1"/>
</dbReference>
<dbReference type="InterPro" id="IPR004379">
    <property type="entry name" value="UDP-GALP_mutase"/>
</dbReference>
<dbReference type="RefSeq" id="WP_170922978.1">
    <property type="nucleotide sequence ID" value="NZ_CP147244.1"/>
</dbReference>
<evidence type="ECO:0000313" key="8">
    <source>
        <dbReference type="Proteomes" id="UP000194948"/>
    </source>
</evidence>
<reference evidence="7" key="1">
    <citation type="submission" date="2017-05" db="EMBL/GenBank/DDBJ databases">
        <authorList>
            <consortium name="The Broad Institute Genomics Platform"/>
            <consortium name="The Broad Institute Genomic Center for Infectious Diseases"/>
            <person name="Earl A."/>
            <person name="Manson A."/>
            <person name="Schwartman J."/>
            <person name="Gilmore M."/>
            <person name="Abouelleil A."/>
            <person name="Cao P."/>
            <person name="Chapman S."/>
            <person name="Cusick C."/>
            <person name="Shea T."/>
            <person name="Young S."/>
            <person name="Neafsey D."/>
            <person name="Nusbaum C."/>
            <person name="Birren B."/>
        </authorList>
    </citation>
    <scope>NUCLEOTIDE SEQUENCE</scope>
    <source>
        <strain evidence="7">7F3_DIV0205</strain>
    </source>
</reference>
<keyword evidence="4" id="KW-0274">FAD</keyword>
<dbReference type="Gene3D" id="3.40.50.720">
    <property type="entry name" value="NAD(P)-binding Rossmann-like Domain"/>
    <property type="match status" value="3"/>
</dbReference>
<dbReference type="SUPFAM" id="SSF54373">
    <property type="entry name" value="FAD-linked reductases, C-terminal domain"/>
    <property type="match status" value="1"/>
</dbReference>
<comment type="cofactor">
    <cofactor evidence="1">
        <name>FAD</name>
        <dbReference type="ChEBI" id="CHEBI:57692"/>
    </cofactor>
</comment>
<reference evidence="7" key="2">
    <citation type="submission" date="2024-03" db="EMBL/GenBank/DDBJ databases">
        <title>The Genome Sequence of Enterococcus sp. DIV0205d.</title>
        <authorList>
            <consortium name="The Broad Institute Genomics Platform"/>
            <consortium name="The Broad Institute Microbial Omics Core"/>
            <consortium name="The Broad Institute Genomic Center for Infectious Diseases"/>
            <person name="Earl A."/>
            <person name="Manson A."/>
            <person name="Gilmore M."/>
            <person name="Schwartman J."/>
            <person name="Shea T."/>
            <person name="Abouelleil A."/>
            <person name="Cao P."/>
            <person name="Chapman S."/>
            <person name="Cusick C."/>
            <person name="Young S."/>
            <person name="Neafsey D."/>
            <person name="Nusbaum C."/>
            <person name="Birren B."/>
        </authorList>
    </citation>
    <scope>NUCLEOTIDE SEQUENCE</scope>
    <source>
        <strain evidence="7">7F3_DIV0205</strain>
    </source>
</reference>
<gene>
    <name evidence="7" type="ORF">A5821_001684</name>
</gene>
<evidence type="ECO:0000256" key="4">
    <source>
        <dbReference type="ARBA" id="ARBA00022827"/>
    </source>
</evidence>
<dbReference type="PANTHER" id="PTHR21197">
    <property type="entry name" value="UDP-GALACTOPYRANOSE MUTASE"/>
    <property type="match status" value="1"/>
</dbReference>
<evidence type="ECO:0000313" key="7">
    <source>
        <dbReference type="EMBL" id="WYK00586.1"/>
    </source>
</evidence>
<keyword evidence="5" id="KW-0413">Isomerase</keyword>
<dbReference type="GO" id="GO:0050660">
    <property type="term" value="F:flavin adenine dinucleotide binding"/>
    <property type="evidence" value="ECO:0007669"/>
    <property type="project" value="TreeGrafter"/>
</dbReference>
<keyword evidence="8" id="KW-1185">Reference proteome</keyword>
<dbReference type="SUPFAM" id="SSF51971">
    <property type="entry name" value="Nucleotide-binding domain"/>
    <property type="match status" value="1"/>
</dbReference>
<dbReference type="NCBIfam" id="TIGR00031">
    <property type="entry name" value="UDP-GALP_mutase"/>
    <property type="match status" value="1"/>
</dbReference>
<evidence type="ECO:0000256" key="5">
    <source>
        <dbReference type="ARBA" id="ARBA00023235"/>
    </source>
</evidence>
<dbReference type="Pfam" id="PF03275">
    <property type="entry name" value="GLF"/>
    <property type="match status" value="1"/>
</dbReference>
<name>A0AAQ3WAN4_9ENTE</name>
<evidence type="ECO:0000256" key="3">
    <source>
        <dbReference type="ARBA" id="ARBA00022630"/>
    </source>
</evidence>
<sequence length="367" mass="42578">MAHYLVVGSGLFGSVFAREAAIKGHNVTVLEKRNHVAGNIYTKEIEGIQVHQYGAHIFHTSKENIWTYINQFATFNHFINAPIASSRGKIYNLPFNMNTFSQIWGTTTPEEAQQKIREQQQVLQGKKPSNLEEQAISLVGRDVYLTLIKEYTEKQWGESCTNLPPFIINRLPVRFAYDNNYFNDKYQGIPKEGYTAIIERMLDHPNITVHLNEDFLVNKAKWKADSDKIIYTGMIDEYYDYCFGNLDYRSLTFKHEVIDHENVQGNAVVNYIDKEIPFTRVIEHKHFDFGKQKKTVITKEYPIAFKKGLEPYYPVNNPSNSLLYKKYKNLAEAEPTIIFGGRLGMYRYLDMDDTIEQALLLVKRELS</sequence>
<organism evidence="7 8">
    <name type="scientific">Candidatus Enterococcus palustris</name>
    <dbReference type="NCBI Taxonomy" id="1834189"/>
    <lineage>
        <taxon>Bacteria</taxon>
        <taxon>Bacillati</taxon>
        <taxon>Bacillota</taxon>
        <taxon>Bacilli</taxon>
        <taxon>Lactobacillales</taxon>
        <taxon>Enterococcaceae</taxon>
        <taxon>Enterococcus</taxon>
    </lineage>
</organism>
<comment type="similarity">
    <text evidence="2">Belongs to the UDP-galactopyranose/dTDP-fucopyranose mutase family.</text>
</comment>
<dbReference type="AlphaFoldDB" id="A0AAQ3WAN4"/>
<dbReference type="GO" id="GO:0008767">
    <property type="term" value="F:UDP-galactopyranose mutase activity"/>
    <property type="evidence" value="ECO:0007669"/>
    <property type="project" value="InterPro"/>
</dbReference>
<accession>A0AAQ3WAN4</accession>
<evidence type="ECO:0000259" key="6">
    <source>
        <dbReference type="Pfam" id="PF03275"/>
    </source>
</evidence>
<evidence type="ECO:0000256" key="2">
    <source>
        <dbReference type="ARBA" id="ARBA00009321"/>
    </source>
</evidence>
<dbReference type="GO" id="GO:0005829">
    <property type="term" value="C:cytosol"/>
    <property type="evidence" value="ECO:0007669"/>
    <property type="project" value="TreeGrafter"/>
</dbReference>
<dbReference type="Proteomes" id="UP000194948">
    <property type="component" value="Chromosome"/>
</dbReference>
<feature type="domain" description="UDP-galactopyranose mutase C-terminal" evidence="6">
    <location>
        <begin position="147"/>
        <end position="348"/>
    </location>
</feature>
<evidence type="ECO:0000256" key="1">
    <source>
        <dbReference type="ARBA" id="ARBA00001974"/>
    </source>
</evidence>
<dbReference type="InterPro" id="IPR015899">
    <property type="entry name" value="UDP-GalPyranose_mutase_C"/>
</dbReference>
<keyword evidence="3" id="KW-0285">Flavoprotein</keyword>